<name>A0A4U9EW21_GIBZA</name>
<gene>
    <name evidence="1" type="ORF">FUG_LOCUS170296</name>
</gene>
<sequence length="118" mass="13786">MCLLVCATYTCTACGHHIKTDTRVQVCPGAIANDYRNCTFEFVSTDLHYKEECQRSPLTDTELIDCSHEHYHKCLNVLLIRSFQGYKLKSNEYLQKRQFLSFLIMFSATSYYKVCYNI</sequence>
<reference evidence="1" key="1">
    <citation type="submission" date="2019-04" db="EMBL/GenBank/DDBJ databases">
        <authorList>
            <person name="Melise S."/>
            <person name="Noan J."/>
            <person name="Okalmin O."/>
        </authorList>
    </citation>
    <scope>NUCLEOTIDE SEQUENCE</scope>
    <source>
        <strain evidence="1">FN9</strain>
    </source>
</reference>
<proteinExistence type="predicted"/>
<dbReference type="EMBL" id="CAAKMV010000120">
    <property type="protein sequence ID" value="VIO55405.1"/>
    <property type="molecule type" value="Genomic_DNA"/>
</dbReference>
<protein>
    <submittedName>
        <fullName evidence="1">Uncharacterized protein</fullName>
    </submittedName>
</protein>
<accession>A0A4U9EW21</accession>
<organism evidence="1">
    <name type="scientific">Gibberella zeae</name>
    <name type="common">Wheat head blight fungus</name>
    <name type="synonym">Fusarium graminearum</name>
    <dbReference type="NCBI Taxonomy" id="5518"/>
    <lineage>
        <taxon>Eukaryota</taxon>
        <taxon>Fungi</taxon>
        <taxon>Dikarya</taxon>
        <taxon>Ascomycota</taxon>
        <taxon>Pezizomycotina</taxon>
        <taxon>Sordariomycetes</taxon>
        <taxon>Hypocreomycetidae</taxon>
        <taxon>Hypocreales</taxon>
        <taxon>Nectriaceae</taxon>
        <taxon>Fusarium</taxon>
    </lineage>
</organism>
<dbReference type="AlphaFoldDB" id="A0A4U9EW21"/>
<evidence type="ECO:0000313" key="1">
    <source>
        <dbReference type="EMBL" id="VIO55405.1"/>
    </source>
</evidence>